<evidence type="ECO:0000256" key="4">
    <source>
        <dbReference type="ARBA" id="ARBA00022723"/>
    </source>
</evidence>
<evidence type="ECO:0000256" key="10">
    <source>
        <dbReference type="HAMAP-Rule" id="MF_00321"/>
    </source>
</evidence>
<dbReference type="InterPro" id="IPR019987">
    <property type="entry name" value="GTP-bd_ribosome_bio_YsxC"/>
</dbReference>
<dbReference type="CDD" id="cd01876">
    <property type="entry name" value="YihA_EngB"/>
    <property type="match status" value="1"/>
</dbReference>
<protein>
    <recommendedName>
        <fullName evidence="10">Probable GTP-binding protein EngB</fullName>
    </recommendedName>
</protein>
<evidence type="ECO:0000256" key="8">
    <source>
        <dbReference type="ARBA" id="ARBA00023210"/>
    </source>
</evidence>
<dbReference type="Gene3D" id="3.40.50.300">
    <property type="entry name" value="P-loop containing nucleotide triphosphate hydrolases"/>
    <property type="match status" value="1"/>
</dbReference>
<keyword evidence="6" id="KW-0460">Magnesium</keyword>
<evidence type="ECO:0000256" key="7">
    <source>
        <dbReference type="ARBA" id="ARBA00023134"/>
    </source>
</evidence>
<keyword evidence="13" id="KW-1185">Reference proteome</keyword>
<sequence length="199" mass="22566">MKINFQNTKHIKTVGKIKDVPEFDKEEIVLAGRSNVGKSSLINALTNSKSLARVSASPGKTRLILYFDVDGKFILTDLPGYGYAKADKSTVGTFNALTDNYLQSEKRFALVLFLLDIRHKPSKQDEMMFEFLNEIEQPYVVVLTKADKLSKNQIFQQEKMFRKLSYIGEEGALFTISNTKKAGLQDLKDFIGDYLSDFE</sequence>
<dbReference type="KEGG" id="fsa:C5Q98_03135"/>
<reference evidence="13" key="1">
    <citation type="submission" date="2018-02" db="EMBL/GenBank/DDBJ databases">
        <authorList>
            <person name="Holder M.E."/>
            <person name="Ajami N.J."/>
            <person name="Petrosino J.F."/>
        </authorList>
    </citation>
    <scope>NUCLEOTIDE SEQUENCE [LARGE SCALE GENOMIC DNA]</scope>
    <source>
        <strain evidence="13">CCUG 47711</strain>
    </source>
</reference>
<dbReference type="InterPro" id="IPR027417">
    <property type="entry name" value="P-loop_NTPase"/>
</dbReference>
<keyword evidence="7 10" id="KW-0342">GTP-binding</keyword>
<evidence type="ECO:0000256" key="1">
    <source>
        <dbReference type="ARBA" id="ARBA00001946"/>
    </source>
</evidence>
<comment type="similarity">
    <text evidence="2 10">Belongs to the TRAFAC class TrmE-Era-EngA-EngB-Septin-like GTPase superfamily. EngB GTPase family.</text>
</comment>
<dbReference type="RefSeq" id="WP_106012268.1">
    <property type="nucleotide sequence ID" value="NZ_CP027226.1"/>
</dbReference>
<evidence type="ECO:0000256" key="9">
    <source>
        <dbReference type="ARBA" id="ARBA00023306"/>
    </source>
</evidence>
<dbReference type="Proteomes" id="UP000237947">
    <property type="component" value="Chromosome"/>
</dbReference>
<dbReference type="GO" id="GO:0000917">
    <property type="term" value="P:division septum assembly"/>
    <property type="evidence" value="ECO:0007669"/>
    <property type="project" value="UniProtKB-KW"/>
</dbReference>
<name>A0A2S0KMM5_9FIRM</name>
<dbReference type="EMBL" id="CP027226">
    <property type="protein sequence ID" value="AVM42285.1"/>
    <property type="molecule type" value="Genomic_DNA"/>
</dbReference>
<evidence type="ECO:0000256" key="6">
    <source>
        <dbReference type="ARBA" id="ARBA00022842"/>
    </source>
</evidence>
<evidence type="ECO:0000256" key="2">
    <source>
        <dbReference type="ARBA" id="ARBA00009638"/>
    </source>
</evidence>
<keyword evidence="4" id="KW-0479">Metal-binding</keyword>
<dbReference type="GO" id="GO:0005525">
    <property type="term" value="F:GTP binding"/>
    <property type="evidence" value="ECO:0007669"/>
    <property type="project" value="UniProtKB-UniRule"/>
</dbReference>
<dbReference type="PANTHER" id="PTHR11649:SF13">
    <property type="entry name" value="ENGB-TYPE G DOMAIN-CONTAINING PROTEIN"/>
    <property type="match status" value="1"/>
</dbReference>
<dbReference type="PANTHER" id="PTHR11649">
    <property type="entry name" value="MSS1/TRME-RELATED GTP-BINDING PROTEIN"/>
    <property type="match status" value="1"/>
</dbReference>
<evidence type="ECO:0000256" key="3">
    <source>
        <dbReference type="ARBA" id="ARBA00022618"/>
    </source>
</evidence>
<dbReference type="NCBIfam" id="TIGR03598">
    <property type="entry name" value="GTPase_YsxC"/>
    <property type="match status" value="1"/>
</dbReference>
<keyword evidence="3 10" id="KW-0132">Cell division</keyword>
<evidence type="ECO:0000256" key="5">
    <source>
        <dbReference type="ARBA" id="ARBA00022741"/>
    </source>
</evidence>
<keyword evidence="8 10" id="KW-0717">Septation</keyword>
<dbReference type="Pfam" id="PF01926">
    <property type="entry name" value="MMR_HSR1"/>
    <property type="match status" value="1"/>
</dbReference>
<dbReference type="InterPro" id="IPR006073">
    <property type="entry name" value="GTP-bd"/>
</dbReference>
<organism evidence="12 13">
    <name type="scientific">Fastidiosipila sanguinis</name>
    <dbReference type="NCBI Taxonomy" id="236753"/>
    <lineage>
        <taxon>Bacteria</taxon>
        <taxon>Bacillati</taxon>
        <taxon>Bacillota</taxon>
        <taxon>Clostridia</taxon>
        <taxon>Eubacteriales</taxon>
        <taxon>Oscillospiraceae</taxon>
        <taxon>Fastidiosipila</taxon>
    </lineage>
</organism>
<comment type="function">
    <text evidence="10">Necessary for normal cell division and for the maintenance of normal septation.</text>
</comment>
<proteinExistence type="inferred from homology"/>
<keyword evidence="5 10" id="KW-0547">Nucleotide-binding</keyword>
<dbReference type="PROSITE" id="PS51706">
    <property type="entry name" value="G_ENGB"/>
    <property type="match status" value="1"/>
</dbReference>
<dbReference type="AlphaFoldDB" id="A0A2S0KMM5"/>
<comment type="cofactor">
    <cofactor evidence="1">
        <name>Mg(2+)</name>
        <dbReference type="ChEBI" id="CHEBI:18420"/>
    </cofactor>
</comment>
<gene>
    <name evidence="10" type="primary">engB</name>
    <name evidence="12" type="ORF">C5Q98_03135</name>
</gene>
<dbReference type="SUPFAM" id="SSF52540">
    <property type="entry name" value="P-loop containing nucleoside triphosphate hydrolases"/>
    <property type="match status" value="1"/>
</dbReference>
<dbReference type="InterPro" id="IPR030393">
    <property type="entry name" value="G_ENGB_dom"/>
</dbReference>
<accession>A0A2S0KMM5</accession>
<evidence type="ECO:0000313" key="13">
    <source>
        <dbReference type="Proteomes" id="UP000237947"/>
    </source>
</evidence>
<dbReference type="HAMAP" id="MF_00321">
    <property type="entry name" value="GTPase_EngB"/>
    <property type="match status" value="1"/>
</dbReference>
<dbReference type="GO" id="GO:0046872">
    <property type="term" value="F:metal ion binding"/>
    <property type="evidence" value="ECO:0007669"/>
    <property type="project" value="UniProtKB-KW"/>
</dbReference>
<feature type="domain" description="EngB-type G" evidence="11">
    <location>
        <begin position="24"/>
        <end position="197"/>
    </location>
</feature>
<dbReference type="NCBIfam" id="TIGR00231">
    <property type="entry name" value="small_GTP"/>
    <property type="match status" value="1"/>
</dbReference>
<evidence type="ECO:0000313" key="12">
    <source>
        <dbReference type="EMBL" id="AVM42285.1"/>
    </source>
</evidence>
<keyword evidence="9 10" id="KW-0131">Cell cycle</keyword>
<evidence type="ECO:0000259" key="11">
    <source>
        <dbReference type="PROSITE" id="PS51706"/>
    </source>
</evidence>
<dbReference type="InterPro" id="IPR005225">
    <property type="entry name" value="Small_GTP-bd"/>
</dbReference>
<dbReference type="OrthoDB" id="9804921at2"/>